<reference evidence="2" key="1">
    <citation type="journal article" date="2023" name="Mol. Ecol. Resour.">
        <title>Chromosome-level genome assembly of a triploid poplar Populus alba 'Berolinensis'.</title>
        <authorList>
            <person name="Chen S."/>
            <person name="Yu Y."/>
            <person name="Wang X."/>
            <person name="Wang S."/>
            <person name="Zhang T."/>
            <person name="Zhou Y."/>
            <person name="He R."/>
            <person name="Meng N."/>
            <person name="Wang Y."/>
            <person name="Liu W."/>
            <person name="Liu Z."/>
            <person name="Liu J."/>
            <person name="Guo Q."/>
            <person name="Huang H."/>
            <person name="Sederoff R.R."/>
            <person name="Wang G."/>
            <person name="Qu G."/>
            <person name="Chen S."/>
        </authorList>
    </citation>
    <scope>NUCLEOTIDE SEQUENCE</scope>
    <source>
        <strain evidence="2">SC-2020</strain>
    </source>
</reference>
<proteinExistence type="predicted"/>
<evidence type="ECO:0000313" key="3">
    <source>
        <dbReference type="Proteomes" id="UP001164929"/>
    </source>
</evidence>
<dbReference type="AlphaFoldDB" id="A0AAD6QPY2"/>
<dbReference type="EMBL" id="JAQIZT010000006">
    <property type="protein sequence ID" value="KAJ6994282.1"/>
    <property type="molecule type" value="Genomic_DNA"/>
</dbReference>
<keyword evidence="3" id="KW-1185">Reference proteome</keyword>
<protein>
    <submittedName>
        <fullName evidence="2">Uncharacterized protein</fullName>
    </submittedName>
</protein>
<sequence length="108" mass="13146">MDRMIERIREAIMKSRGDNEKKKRKRDFSECSQMRHSQRQWLERERAEGALLLLEGYLCDYGKQAGVVWEREECYCGWRGDMEKRNQWRCDTWSDELSDVRTLLTCQF</sequence>
<evidence type="ECO:0000256" key="1">
    <source>
        <dbReference type="SAM" id="MobiDB-lite"/>
    </source>
</evidence>
<accession>A0AAD6QPY2</accession>
<dbReference type="Proteomes" id="UP001164929">
    <property type="component" value="Chromosome 6"/>
</dbReference>
<gene>
    <name evidence="2" type="ORF">NC653_017187</name>
</gene>
<organism evidence="2 3">
    <name type="scientific">Populus alba x Populus x berolinensis</name>
    <dbReference type="NCBI Taxonomy" id="444605"/>
    <lineage>
        <taxon>Eukaryota</taxon>
        <taxon>Viridiplantae</taxon>
        <taxon>Streptophyta</taxon>
        <taxon>Embryophyta</taxon>
        <taxon>Tracheophyta</taxon>
        <taxon>Spermatophyta</taxon>
        <taxon>Magnoliopsida</taxon>
        <taxon>eudicotyledons</taxon>
        <taxon>Gunneridae</taxon>
        <taxon>Pentapetalae</taxon>
        <taxon>rosids</taxon>
        <taxon>fabids</taxon>
        <taxon>Malpighiales</taxon>
        <taxon>Salicaceae</taxon>
        <taxon>Saliceae</taxon>
        <taxon>Populus</taxon>
    </lineage>
</organism>
<comment type="caution">
    <text evidence="2">The sequence shown here is derived from an EMBL/GenBank/DDBJ whole genome shotgun (WGS) entry which is preliminary data.</text>
</comment>
<feature type="region of interest" description="Disordered" evidence="1">
    <location>
        <begin position="15"/>
        <end position="37"/>
    </location>
</feature>
<name>A0AAD6QPY2_9ROSI</name>
<evidence type="ECO:0000313" key="2">
    <source>
        <dbReference type="EMBL" id="KAJ6994282.1"/>
    </source>
</evidence>